<proteinExistence type="predicted"/>
<reference evidence="2 3" key="1">
    <citation type="submission" date="2013-08" db="EMBL/GenBank/DDBJ databases">
        <authorList>
            <person name="Huang J."/>
            <person name="Wang G."/>
        </authorList>
    </citation>
    <scope>NUCLEOTIDE SEQUENCE [LARGE SCALE GENOMIC DNA]</scope>
    <source>
        <strain evidence="2 3">JSM 076056</strain>
    </source>
</reference>
<dbReference type="RefSeq" id="WP_026801852.1">
    <property type="nucleotide sequence ID" value="NZ_AULI01000027.1"/>
</dbReference>
<dbReference type="eggNOG" id="COG3600">
    <property type="taxonomic scope" value="Bacteria"/>
</dbReference>
<name>A0A0A5G5E5_9BACI</name>
<gene>
    <name evidence="2" type="ORF">N781_11420</name>
</gene>
<evidence type="ECO:0000313" key="3">
    <source>
        <dbReference type="Proteomes" id="UP000030528"/>
    </source>
</evidence>
<feature type="domain" description="Antitoxin SocA-like Panacea" evidence="1">
    <location>
        <begin position="26"/>
        <end position="118"/>
    </location>
</feature>
<dbReference type="InterPro" id="IPR025272">
    <property type="entry name" value="SocA_Panacea"/>
</dbReference>
<keyword evidence="3" id="KW-1185">Reference proteome</keyword>
<sequence length="148" mass="17495">MTMQNLANHIMAVANENGRSVTNLQLQKVMFFTLGLHIRNNGLDELAHEIYDVPFEKWKYGPVVESIYFNYNRFGSEPIKNANAEQIENYEVLNDYILNLLNVDVFKLVNISHQFDSWADYENEILNMEYVPPYEIEEIYEDFENDDE</sequence>
<accession>A0A0A5G5E5</accession>
<protein>
    <recommendedName>
        <fullName evidence="1">Antitoxin SocA-like Panacea domain-containing protein</fullName>
    </recommendedName>
</protein>
<dbReference type="AlphaFoldDB" id="A0A0A5G5E5"/>
<dbReference type="Proteomes" id="UP000030528">
    <property type="component" value="Unassembled WGS sequence"/>
</dbReference>
<dbReference type="Pfam" id="PF13274">
    <property type="entry name" value="SocA_Panacea"/>
    <property type="match status" value="1"/>
</dbReference>
<dbReference type="OrthoDB" id="9799173at2"/>
<organism evidence="2 3">
    <name type="scientific">Pontibacillus halophilus JSM 076056 = DSM 19796</name>
    <dbReference type="NCBI Taxonomy" id="1385510"/>
    <lineage>
        <taxon>Bacteria</taxon>
        <taxon>Bacillati</taxon>
        <taxon>Bacillota</taxon>
        <taxon>Bacilli</taxon>
        <taxon>Bacillales</taxon>
        <taxon>Bacillaceae</taxon>
        <taxon>Pontibacillus</taxon>
    </lineage>
</organism>
<evidence type="ECO:0000259" key="1">
    <source>
        <dbReference type="Pfam" id="PF13274"/>
    </source>
</evidence>
<comment type="caution">
    <text evidence="2">The sequence shown here is derived from an EMBL/GenBank/DDBJ whole genome shotgun (WGS) entry which is preliminary data.</text>
</comment>
<dbReference type="EMBL" id="AVPE01000027">
    <property type="protein sequence ID" value="KGX88351.1"/>
    <property type="molecule type" value="Genomic_DNA"/>
</dbReference>
<evidence type="ECO:0000313" key="2">
    <source>
        <dbReference type="EMBL" id="KGX88351.1"/>
    </source>
</evidence>